<dbReference type="AlphaFoldDB" id="A0A0C3CTQ5"/>
<organism evidence="4 5">
    <name type="scientific">Oidiodendron maius (strain Zn)</name>
    <dbReference type="NCBI Taxonomy" id="913774"/>
    <lineage>
        <taxon>Eukaryota</taxon>
        <taxon>Fungi</taxon>
        <taxon>Dikarya</taxon>
        <taxon>Ascomycota</taxon>
        <taxon>Pezizomycotina</taxon>
        <taxon>Leotiomycetes</taxon>
        <taxon>Leotiomycetes incertae sedis</taxon>
        <taxon>Myxotrichaceae</taxon>
        <taxon>Oidiodendron</taxon>
    </lineage>
</organism>
<evidence type="ECO:0000256" key="2">
    <source>
        <dbReference type="SAM" id="Phobius"/>
    </source>
</evidence>
<gene>
    <name evidence="4" type="ORF">OIDMADRAFT_53897</name>
</gene>
<feature type="transmembrane region" description="Helical" evidence="2">
    <location>
        <begin position="53"/>
        <end position="74"/>
    </location>
</feature>
<feature type="transmembrane region" description="Helical" evidence="2">
    <location>
        <begin position="251"/>
        <end position="270"/>
    </location>
</feature>
<keyword evidence="5" id="KW-1185">Reference proteome</keyword>
<feature type="domain" description="Rhodopsin" evidence="3">
    <location>
        <begin position="38"/>
        <end position="269"/>
    </location>
</feature>
<feature type="transmembrane region" description="Helical" evidence="2">
    <location>
        <begin position="208"/>
        <end position="231"/>
    </location>
</feature>
<feature type="transmembrane region" description="Helical" evidence="2">
    <location>
        <begin position="131"/>
        <end position="152"/>
    </location>
</feature>
<dbReference type="HOGENOM" id="CLU_036632_0_0_1"/>
<dbReference type="InterPro" id="IPR049326">
    <property type="entry name" value="Rhodopsin_dom_fungi"/>
</dbReference>
<feature type="transmembrane region" description="Helical" evidence="2">
    <location>
        <begin position="20"/>
        <end position="41"/>
    </location>
</feature>
<dbReference type="OrthoDB" id="3918601at2759"/>
<protein>
    <recommendedName>
        <fullName evidence="3">Rhodopsin domain-containing protein</fullName>
    </recommendedName>
</protein>
<keyword evidence="2" id="KW-0812">Transmembrane</keyword>
<dbReference type="PANTHER" id="PTHR38794">
    <property type="entry name" value="INTEGRAL MEMBRANE PROTEIN"/>
    <property type="match status" value="1"/>
</dbReference>
<feature type="region of interest" description="Disordered" evidence="1">
    <location>
        <begin position="323"/>
        <end position="342"/>
    </location>
</feature>
<proteinExistence type="predicted"/>
<sequence>MAGTLPPLFTITPDDHAGYIAVASYTFLVLMVCLVATRVFTRWYVVRFVKVDDVLLTIAALLGLVQSVLIQMALKHGLGRKERLVSSSDFTQYQKYEYAAQIMLIAAIAMAKVSLSYLLQSMMSDKRTVMWSRILLGIVVAWAFGSIMALAFQCSLPHPWDSNGHCVDQSVLHYTIGAFNIATDAALIALPCAVFWSVHDPVRRMRVVFLFSIRIVAIIVTAIQLSHIAAAYRAGADRTWDSINSSIWDQIMMNMSIFSTALPSLGRLIVDMQPDVHTFAITNQHRGANNNTRSGDRYAFTNTFGHRFSPEYVKSNSLGAQASVLGSRSRQEDSESVRGLREDGLRQNVIQQTVGFEVKYTTD</sequence>
<feature type="transmembrane region" description="Helical" evidence="2">
    <location>
        <begin position="172"/>
        <end position="196"/>
    </location>
</feature>
<keyword evidence="2" id="KW-0472">Membrane</keyword>
<dbReference type="PANTHER" id="PTHR38794:SF3">
    <property type="entry name" value="INTEGRAL MEMBRANE PROTEIN"/>
    <property type="match status" value="1"/>
</dbReference>
<dbReference type="Proteomes" id="UP000054321">
    <property type="component" value="Unassembled WGS sequence"/>
</dbReference>
<dbReference type="EMBL" id="KN832875">
    <property type="protein sequence ID" value="KIN02389.1"/>
    <property type="molecule type" value="Genomic_DNA"/>
</dbReference>
<accession>A0A0C3CTQ5</accession>
<evidence type="ECO:0000259" key="3">
    <source>
        <dbReference type="Pfam" id="PF20684"/>
    </source>
</evidence>
<evidence type="ECO:0000313" key="4">
    <source>
        <dbReference type="EMBL" id="KIN02389.1"/>
    </source>
</evidence>
<name>A0A0C3CTQ5_OIDMZ</name>
<feature type="compositionally biased region" description="Basic and acidic residues" evidence="1">
    <location>
        <begin position="329"/>
        <end position="342"/>
    </location>
</feature>
<feature type="transmembrane region" description="Helical" evidence="2">
    <location>
        <begin position="98"/>
        <end position="119"/>
    </location>
</feature>
<dbReference type="STRING" id="913774.A0A0C3CTQ5"/>
<evidence type="ECO:0000313" key="5">
    <source>
        <dbReference type="Proteomes" id="UP000054321"/>
    </source>
</evidence>
<reference evidence="5" key="2">
    <citation type="submission" date="2015-01" db="EMBL/GenBank/DDBJ databases">
        <title>Evolutionary Origins and Diversification of the Mycorrhizal Mutualists.</title>
        <authorList>
            <consortium name="DOE Joint Genome Institute"/>
            <consortium name="Mycorrhizal Genomics Consortium"/>
            <person name="Kohler A."/>
            <person name="Kuo A."/>
            <person name="Nagy L.G."/>
            <person name="Floudas D."/>
            <person name="Copeland A."/>
            <person name="Barry K.W."/>
            <person name="Cichocki N."/>
            <person name="Veneault-Fourrey C."/>
            <person name="LaButti K."/>
            <person name="Lindquist E.A."/>
            <person name="Lipzen A."/>
            <person name="Lundell T."/>
            <person name="Morin E."/>
            <person name="Murat C."/>
            <person name="Riley R."/>
            <person name="Ohm R."/>
            <person name="Sun H."/>
            <person name="Tunlid A."/>
            <person name="Henrissat B."/>
            <person name="Grigoriev I.V."/>
            <person name="Hibbett D.S."/>
            <person name="Martin F."/>
        </authorList>
    </citation>
    <scope>NUCLEOTIDE SEQUENCE [LARGE SCALE GENOMIC DNA]</scope>
    <source>
        <strain evidence="5">Zn</strain>
    </source>
</reference>
<evidence type="ECO:0000256" key="1">
    <source>
        <dbReference type="SAM" id="MobiDB-lite"/>
    </source>
</evidence>
<dbReference type="InParanoid" id="A0A0C3CTQ5"/>
<reference evidence="4 5" key="1">
    <citation type="submission" date="2014-04" db="EMBL/GenBank/DDBJ databases">
        <authorList>
            <consortium name="DOE Joint Genome Institute"/>
            <person name="Kuo A."/>
            <person name="Martino E."/>
            <person name="Perotto S."/>
            <person name="Kohler A."/>
            <person name="Nagy L.G."/>
            <person name="Floudas D."/>
            <person name="Copeland A."/>
            <person name="Barry K.W."/>
            <person name="Cichocki N."/>
            <person name="Veneault-Fourrey C."/>
            <person name="LaButti K."/>
            <person name="Lindquist E.A."/>
            <person name="Lipzen A."/>
            <person name="Lundell T."/>
            <person name="Morin E."/>
            <person name="Murat C."/>
            <person name="Sun H."/>
            <person name="Tunlid A."/>
            <person name="Henrissat B."/>
            <person name="Grigoriev I.V."/>
            <person name="Hibbett D.S."/>
            <person name="Martin F."/>
            <person name="Nordberg H.P."/>
            <person name="Cantor M.N."/>
            <person name="Hua S.X."/>
        </authorList>
    </citation>
    <scope>NUCLEOTIDE SEQUENCE [LARGE SCALE GENOMIC DNA]</scope>
    <source>
        <strain evidence="4 5">Zn</strain>
    </source>
</reference>
<keyword evidence="2" id="KW-1133">Transmembrane helix</keyword>
<dbReference type="Pfam" id="PF20684">
    <property type="entry name" value="Fung_rhodopsin"/>
    <property type="match status" value="1"/>
</dbReference>